<evidence type="ECO:0000313" key="1">
    <source>
        <dbReference type="EMBL" id="KAG5183823.1"/>
    </source>
</evidence>
<protein>
    <submittedName>
        <fullName evidence="1">Uncharacterized protein</fullName>
    </submittedName>
</protein>
<keyword evidence="2" id="KW-1185">Reference proteome</keyword>
<evidence type="ECO:0000313" key="2">
    <source>
        <dbReference type="Proteomes" id="UP000664859"/>
    </source>
</evidence>
<gene>
    <name evidence="1" type="ORF">JKP88DRAFT_255696</name>
</gene>
<comment type="caution">
    <text evidence="1">The sequence shown here is derived from an EMBL/GenBank/DDBJ whole genome shotgun (WGS) entry which is preliminary data.</text>
</comment>
<proteinExistence type="predicted"/>
<organism evidence="1 2">
    <name type="scientific">Tribonema minus</name>
    <dbReference type="NCBI Taxonomy" id="303371"/>
    <lineage>
        <taxon>Eukaryota</taxon>
        <taxon>Sar</taxon>
        <taxon>Stramenopiles</taxon>
        <taxon>Ochrophyta</taxon>
        <taxon>PX clade</taxon>
        <taxon>Xanthophyceae</taxon>
        <taxon>Tribonematales</taxon>
        <taxon>Tribonemataceae</taxon>
        <taxon>Tribonema</taxon>
    </lineage>
</organism>
<reference evidence="1" key="1">
    <citation type="submission" date="2021-02" db="EMBL/GenBank/DDBJ databases">
        <title>First Annotated Genome of the Yellow-green Alga Tribonema minus.</title>
        <authorList>
            <person name="Mahan K.M."/>
        </authorList>
    </citation>
    <scope>NUCLEOTIDE SEQUENCE</scope>
    <source>
        <strain evidence="1">UTEX B ZZ1240</strain>
    </source>
</reference>
<dbReference type="EMBL" id="JAFCMP010000188">
    <property type="protein sequence ID" value="KAG5183823.1"/>
    <property type="molecule type" value="Genomic_DNA"/>
</dbReference>
<sequence length="451" mass="48018">MAASRPSTTSLGESTDSRNCVSKASLRTNTDSSASNPVALCHYLGKQHRHDPYSTTARTTNGPALHVAVDCSHSSLQPARHRRIMAGKARIPKNTTSSSPTPAAAAAAVAAITDPLPAADAGVSDAMMNINDVIDGEICGGAERAPAAVTPVKREFVPYNPLGDEMQAPVNVQGDSMAEGLFAIKCPILTVDGHPCTGISMDRGAFWGCSMWSQTRCPMTWSKLIRGCDCMMCGQKIPAGVPVMGMSALGRGRLKGFMNIHEKVDMCVGKLVDGDSPFAFEALVENRCGHCGEPIEAGTTQVVAGIKGDYGAIKTPMCGCDVGGDADGDQVCDDEDKYLGMDNTIDGDGDTVPDGADQCEDMDDTLRLTDTNVESLKCLCLEDFDRYGVCDLEDIKPGYDDQFYRIVDTNGQVECKRDDDTKDTLGLNIPGGDQICDKDEQYALKCTGPRD</sequence>
<dbReference type="Proteomes" id="UP000664859">
    <property type="component" value="Unassembled WGS sequence"/>
</dbReference>
<feature type="non-terminal residue" evidence="1">
    <location>
        <position position="451"/>
    </location>
</feature>
<name>A0A835YZV6_9STRA</name>
<dbReference type="AlphaFoldDB" id="A0A835YZV6"/>
<accession>A0A835YZV6</accession>